<dbReference type="SUPFAM" id="SSF50978">
    <property type="entry name" value="WD40 repeat-like"/>
    <property type="match status" value="1"/>
</dbReference>
<reference evidence="8 9" key="1">
    <citation type="journal article" date="2013" name="PLoS Genet.">
        <title>The genome and development-dependent transcriptomes of Pyronema confluens: a window into fungal evolution.</title>
        <authorList>
            <person name="Traeger S."/>
            <person name="Altegoer F."/>
            <person name="Freitag M."/>
            <person name="Gabaldon T."/>
            <person name="Kempken F."/>
            <person name="Kumar A."/>
            <person name="Marcet-Houben M."/>
            <person name="Poggeler S."/>
            <person name="Stajich J.E."/>
            <person name="Nowrousian M."/>
        </authorList>
    </citation>
    <scope>NUCLEOTIDE SEQUENCE [LARGE SCALE GENOMIC DNA]</scope>
    <source>
        <strain evidence="9">CBS 100304</strain>
        <tissue evidence="8">Vegetative mycelium</tissue>
    </source>
</reference>
<comment type="similarity">
    <text evidence="4">Belongs to the WD repeat ASA1 family.</text>
</comment>
<sequence>MSATPAPPAPPQPAYILRGHQSPINTLTFLCRNTLLATADASGICVLWRLSTRRPIAVWAAHNTSILAVSEWRSKDRSDSRLITHGRDNKLRVWKIPREEDGVATMLPAEGEVNGKAPWLVVSMEVNTLNFCGFGMCQLPTTDAEGDYNDILIAVPSVLNSQAVDIFQLPSTQRVHTRINATATTGMAMALQLSSINDALTLVAGYESGHVVVFRLRDGNWEETYSAQSHSQPVLSLALAPDATYFLTTSADSLVVRHPTAEGEVRKVDTRHAGLQSVAIRSDGKLFATAGWDGKFRVFSTKGRMKELAVLKWHTEGCYAVGFAEVLGEGEQQGEMAVETVEEARVKRETGRHWIAGGAKDGRVSLWDLF</sequence>
<evidence type="ECO:0000256" key="3">
    <source>
        <dbReference type="ARBA" id="ARBA00037338"/>
    </source>
</evidence>
<dbReference type="AlphaFoldDB" id="U4LNF9"/>
<evidence type="ECO:0000256" key="6">
    <source>
        <dbReference type="ARBA" id="ARBA00040563"/>
    </source>
</evidence>
<dbReference type="InterPro" id="IPR036322">
    <property type="entry name" value="WD40_repeat_dom_sf"/>
</dbReference>
<evidence type="ECO:0000256" key="1">
    <source>
        <dbReference type="ARBA" id="ARBA00022574"/>
    </source>
</evidence>
<comment type="subunit">
    <text evidence="5">Component of the ASTRA chromatin remodeling machinery complex.</text>
</comment>
<dbReference type="InterPro" id="IPR019775">
    <property type="entry name" value="WD40_repeat_CS"/>
</dbReference>
<dbReference type="eggNOG" id="KOG0322">
    <property type="taxonomic scope" value="Eukaryota"/>
</dbReference>
<evidence type="ECO:0000313" key="8">
    <source>
        <dbReference type="EMBL" id="CCX33691.1"/>
    </source>
</evidence>
<dbReference type="Gene3D" id="2.130.10.10">
    <property type="entry name" value="YVTN repeat-like/Quinoprotein amine dehydrogenase"/>
    <property type="match status" value="2"/>
</dbReference>
<dbReference type="PROSITE" id="PS50082">
    <property type="entry name" value="WD_REPEATS_2"/>
    <property type="match status" value="1"/>
</dbReference>
<dbReference type="OMA" id="WHKEGVY"/>
<gene>
    <name evidence="8" type="ORF">PCON_01629</name>
</gene>
<dbReference type="PANTHER" id="PTHR19854">
    <property type="entry name" value="TRANSDUCIN BETA-LIKE 3"/>
    <property type="match status" value="1"/>
</dbReference>
<keyword evidence="2" id="KW-0677">Repeat</keyword>
<dbReference type="PANTHER" id="PTHR19854:SF1">
    <property type="entry name" value="GUANINE NUCLEOTIDE-BINDING PROTEIN SUBUNIT BETA-LIKE PROTEIN 1"/>
    <property type="match status" value="1"/>
</dbReference>
<keyword evidence="1 7" id="KW-0853">WD repeat</keyword>
<dbReference type="STRING" id="1076935.U4LNF9"/>
<dbReference type="OrthoDB" id="7668193at2759"/>
<name>U4LNF9_PYROM</name>
<dbReference type="SMART" id="SM00320">
    <property type="entry name" value="WD40"/>
    <property type="match status" value="5"/>
</dbReference>
<dbReference type="EMBL" id="HF936162">
    <property type="protein sequence ID" value="CCX33691.1"/>
    <property type="molecule type" value="Genomic_DNA"/>
</dbReference>
<organism evidence="8 9">
    <name type="scientific">Pyronema omphalodes (strain CBS 100304)</name>
    <name type="common">Pyronema confluens</name>
    <dbReference type="NCBI Taxonomy" id="1076935"/>
    <lineage>
        <taxon>Eukaryota</taxon>
        <taxon>Fungi</taxon>
        <taxon>Dikarya</taxon>
        <taxon>Ascomycota</taxon>
        <taxon>Pezizomycotina</taxon>
        <taxon>Pezizomycetes</taxon>
        <taxon>Pezizales</taxon>
        <taxon>Pyronemataceae</taxon>
        <taxon>Pyronema</taxon>
    </lineage>
</organism>
<feature type="repeat" description="WD" evidence="7">
    <location>
        <begin position="17"/>
        <end position="58"/>
    </location>
</feature>
<evidence type="ECO:0000256" key="4">
    <source>
        <dbReference type="ARBA" id="ARBA00037931"/>
    </source>
</evidence>
<dbReference type="Pfam" id="PF00400">
    <property type="entry name" value="WD40"/>
    <property type="match status" value="3"/>
</dbReference>
<evidence type="ECO:0000256" key="2">
    <source>
        <dbReference type="ARBA" id="ARBA00022737"/>
    </source>
</evidence>
<comment type="function">
    <text evidence="3">Component of the ASTRA complex involved in chromatin remodeling.</text>
</comment>
<accession>U4LNF9</accession>
<dbReference type="InterPro" id="IPR001680">
    <property type="entry name" value="WD40_rpt"/>
</dbReference>
<evidence type="ECO:0000256" key="7">
    <source>
        <dbReference type="PROSITE-ProRule" id="PRU00221"/>
    </source>
</evidence>
<dbReference type="InterPro" id="IPR015943">
    <property type="entry name" value="WD40/YVTN_repeat-like_dom_sf"/>
</dbReference>
<evidence type="ECO:0000256" key="5">
    <source>
        <dbReference type="ARBA" id="ARBA00038749"/>
    </source>
</evidence>
<protein>
    <recommendedName>
        <fullName evidence="6">ASTRA-associated protein 1</fullName>
    </recommendedName>
</protein>
<dbReference type="Proteomes" id="UP000018144">
    <property type="component" value="Unassembled WGS sequence"/>
</dbReference>
<keyword evidence="9" id="KW-1185">Reference proteome</keyword>
<dbReference type="PROSITE" id="PS00678">
    <property type="entry name" value="WD_REPEATS_1"/>
    <property type="match status" value="1"/>
</dbReference>
<proteinExistence type="inferred from homology"/>
<evidence type="ECO:0000313" key="9">
    <source>
        <dbReference type="Proteomes" id="UP000018144"/>
    </source>
</evidence>